<dbReference type="AlphaFoldDB" id="A0A8J5SJF7"/>
<dbReference type="Proteomes" id="UP000729402">
    <property type="component" value="Unassembled WGS sequence"/>
</dbReference>
<evidence type="ECO:0000313" key="2">
    <source>
        <dbReference type="EMBL" id="KAG8059226.1"/>
    </source>
</evidence>
<sequence length="192" mass="21912">MIRRPTDPSAVPREPPAKKPVPKVKRVQSTDLLAGPVLKRDVNTARLKDLHTIGKKLGQCQFGTTCLCVEKAIGKELACKSIAKRKLLTQEIHSSKQILQVMEKFWILQLDLVKNSICGDLVGYYKLEDLEHDLDDVCFLEQYRKMRLAKLREAANLRDSVPLRLSLAPISFVRCRRLLSYVWVVVLLYKDG</sequence>
<gene>
    <name evidence="2" type="ORF">GUJ93_ZPchr0002g23061</name>
</gene>
<proteinExistence type="predicted"/>
<reference evidence="2" key="1">
    <citation type="journal article" date="2021" name="bioRxiv">
        <title>Whole Genome Assembly and Annotation of Northern Wild Rice, Zizania palustris L., Supports a Whole Genome Duplication in the Zizania Genus.</title>
        <authorList>
            <person name="Haas M."/>
            <person name="Kono T."/>
            <person name="Macchietto M."/>
            <person name="Millas R."/>
            <person name="McGilp L."/>
            <person name="Shao M."/>
            <person name="Duquette J."/>
            <person name="Hirsch C.N."/>
            <person name="Kimball J."/>
        </authorList>
    </citation>
    <scope>NUCLEOTIDE SEQUENCE</scope>
    <source>
        <tissue evidence="2">Fresh leaf tissue</tissue>
    </source>
</reference>
<evidence type="ECO:0000256" key="1">
    <source>
        <dbReference type="SAM" id="MobiDB-lite"/>
    </source>
</evidence>
<protein>
    <recommendedName>
        <fullName evidence="4">Protein kinase domain-containing protein</fullName>
    </recommendedName>
</protein>
<evidence type="ECO:0000313" key="3">
    <source>
        <dbReference type="Proteomes" id="UP000729402"/>
    </source>
</evidence>
<dbReference type="EMBL" id="JAAALK010000287">
    <property type="protein sequence ID" value="KAG8059226.1"/>
    <property type="molecule type" value="Genomic_DNA"/>
</dbReference>
<organism evidence="2 3">
    <name type="scientific">Zizania palustris</name>
    <name type="common">Northern wild rice</name>
    <dbReference type="NCBI Taxonomy" id="103762"/>
    <lineage>
        <taxon>Eukaryota</taxon>
        <taxon>Viridiplantae</taxon>
        <taxon>Streptophyta</taxon>
        <taxon>Embryophyta</taxon>
        <taxon>Tracheophyta</taxon>
        <taxon>Spermatophyta</taxon>
        <taxon>Magnoliopsida</taxon>
        <taxon>Liliopsida</taxon>
        <taxon>Poales</taxon>
        <taxon>Poaceae</taxon>
        <taxon>BOP clade</taxon>
        <taxon>Oryzoideae</taxon>
        <taxon>Oryzeae</taxon>
        <taxon>Zizaniinae</taxon>
        <taxon>Zizania</taxon>
    </lineage>
</organism>
<reference evidence="2" key="2">
    <citation type="submission" date="2021-02" db="EMBL/GenBank/DDBJ databases">
        <authorList>
            <person name="Kimball J.A."/>
            <person name="Haas M.W."/>
            <person name="Macchietto M."/>
            <person name="Kono T."/>
            <person name="Duquette J."/>
            <person name="Shao M."/>
        </authorList>
    </citation>
    <scope>NUCLEOTIDE SEQUENCE</scope>
    <source>
        <tissue evidence="2">Fresh leaf tissue</tissue>
    </source>
</reference>
<evidence type="ECO:0008006" key="4">
    <source>
        <dbReference type="Google" id="ProtNLM"/>
    </source>
</evidence>
<accession>A0A8J5SJF7</accession>
<name>A0A8J5SJF7_ZIZPA</name>
<dbReference type="OrthoDB" id="40902at2759"/>
<keyword evidence="3" id="KW-1185">Reference proteome</keyword>
<feature type="region of interest" description="Disordered" evidence="1">
    <location>
        <begin position="1"/>
        <end position="25"/>
    </location>
</feature>
<comment type="caution">
    <text evidence="2">The sequence shown here is derived from an EMBL/GenBank/DDBJ whole genome shotgun (WGS) entry which is preliminary data.</text>
</comment>